<dbReference type="GO" id="GO:0050313">
    <property type="term" value="F:sulfur dioxygenase activity"/>
    <property type="evidence" value="ECO:0007669"/>
    <property type="project" value="InterPro"/>
</dbReference>
<reference evidence="3" key="1">
    <citation type="submission" date="2013-08" db="EMBL/GenBank/DDBJ databases">
        <authorList>
            <person name="Mendez C."/>
            <person name="Richter M."/>
            <person name="Ferrer M."/>
            <person name="Sanchez J."/>
        </authorList>
    </citation>
    <scope>NUCLEOTIDE SEQUENCE</scope>
</reference>
<evidence type="ECO:0000259" key="2">
    <source>
        <dbReference type="SMART" id="SM00849"/>
    </source>
</evidence>
<dbReference type="GO" id="GO:0046872">
    <property type="term" value="F:metal ion binding"/>
    <property type="evidence" value="ECO:0007669"/>
    <property type="project" value="UniProtKB-KW"/>
</dbReference>
<dbReference type="EMBL" id="AUZY01003844">
    <property type="protein sequence ID" value="EQD67107.1"/>
    <property type="molecule type" value="Genomic_DNA"/>
</dbReference>
<gene>
    <name evidence="3" type="ORF">B1B_06039</name>
</gene>
<evidence type="ECO:0000313" key="3">
    <source>
        <dbReference type="EMBL" id="EQD67107.1"/>
    </source>
</evidence>
<comment type="caution">
    <text evidence="3">The sequence shown here is derived from an EMBL/GenBank/DDBJ whole genome shotgun (WGS) entry which is preliminary data.</text>
</comment>
<dbReference type="SMART" id="SM00849">
    <property type="entry name" value="Lactamase_B"/>
    <property type="match status" value="1"/>
</dbReference>
<keyword evidence="1" id="KW-0479">Metal-binding</keyword>
<dbReference type="InterPro" id="IPR044528">
    <property type="entry name" value="POD-like_MBL-fold"/>
</dbReference>
<feature type="domain" description="Metallo-beta-lactamase" evidence="2">
    <location>
        <begin position="1"/>
        <end position="119"/>
    </location>
</feature>
<dbReference type="InterPro" id="IPR036866">
    <property type="entry name" value="RibonucZ/Hydroxyglut_hydro"/>
</dbReference>
<dbReference type="PANTHER" id="PTHR43084:SF1">
    <property type="entry name" value="PERSULFIDE DIOXYGENASE ETHE1, MITOCHONDRIAL"/>
    <property type="match status" value="1"/>
</dbReference>
<dbReference type="AlphaFoldDB" id="T1BB89"/>
<sequence length="177" mass="19394">IVETHTHADHLAGHAALRAATGAPIYTSHRSPAAYPHRPLTDGEGIRFGREEITVLETPGHTLDHVTLRVREQAFTGDTLLIGSCGRTDLGGGDPDRLYESLTDKLLRLPSATEVYPAHYGAQHALPDRYVSTIGFERRTNEALTLGSREAFLRYMTEGWPPKPAEFDRIVAANLAA</sequence>
<feature type="non-terminal residue" evidence="3">
    <location>
        <position position="1"/>
    </location>
</feature>
<dbReference type="GO" id="GO:0006749">
    <property type="term" value="P:glutathione metabolic process"/>
    <property type="evidence" value="ECO:0007669"/>
    <property type="project" value="InterPro"/>
</dbReference>
<name>T1BB89_9ZZZZ</name>
<dbReference type="InterPro" id="IPR051682">
    <property type="entry name" value="Mito_Persulfide_Diox"/>
</dbReference>
<dbReference type="CDD" id="cd07724">
    <property type="entry name" value="POD-like_MBL-fold"/>
    <property type="match status" value="1"/>
</dbReference>
<accession>T1BB89</accession>
<reference evidence="3" key="2">
    <citation type="journal article" date="2014" name="ISME J.">
        <title>Microbial stratification in low pH oxic and suboxic macroscopic growths along an acid mine drainage.</title>
        <authorList>
            <person name="Mendez-Garcia C."/>
            <person name="Mesa V."/>
            <person name="Sprenger R.R."/>
            <person name="Richter M."/>
            <person name="Diez M.S."/>
            <person name="Solano J."/>
            <person name="Bargiela R."/>
            <person name="Golyshina O.V."/>
            <person name="Manteca A."/>
            <person name="Ramos J.L."/>
            <person name="Gallego J.R."/>
            <person name="Llorente I."/>
            <person name="Martins Dos Santos V.A."/>
            <person name="Jensen O.N."/>
            <person name="Pelaez A.I."/>
            <person name="Sanchez J."/>
            <person name="Ferrer M."/>
        </authorList>
    </citation>
    <scope>NUCLEOTIDE SEQUENCE</scope>
</reference>
<organism evidence="3">
    <name type="scientific">mine drainage metagenome</name>
    <dbReference type="NCBI Taxonomy" id="410659"/>
    <lineage>
        <taxon>unclassified sequences</taxon>
        <taxon>metagenomes</taxon>
        <taxon>ecological metagenomes</taxon>
    </lineage>
</organism>
<dbReference type="PANTHER" id="PTHR43084">
    <property type="entry name" value="PERSULFIDE DIOXYGENASE ETHE1"/>
    <property type="match status" value="1"/>
</dbReference>
<dbReference type="GO" id="GO:0070813">
    <property type="term" value="P:hydrogen sulfide metabolic process"/>
    <property type="evidence" value="ECO:0007669"/>
    <property type="project" value="TreeGrafter"/>
</dbReference>
<dbReference type="InterPro" id="IPR001279">
    <property type="entry name" value="Metallo-B-lactamas"/>
</dbReference>
<dbReference type="Pfam" id="PF00753">
    <property type="entry name" value="Lactamase_B"/>
    <property type="match status" value="1"/>
</dbReference>
<evidence type="ECO:0000256" key="1">
    <source>
        <dbReference type="ARBA" id="ARBA00022723"/>
    </source>
</evidence>
<dbReference type="SUPFAM" id="SSF56281">
    <property type="entry name" value="Metallo-hydrolase/oxidoreductase"/>
    <property type="match status" value="1"/>
</dbReference>
<proteinExistence type="predicted"/>
<protein>
    <submittedName>
        <fullName evidence="3">Beta-lactamase domain protein</fullName>
    </submittedName>
</protein>
<dbReference type="Gene3D" id="3.60.15.10">
    <property type="entry name" value="Ribonuclease Z/Hydroxyacylglutathione hydrolase-like"/>
    <property type="match status" value="1"/>
</dbReference>